<dbReference type="AlphaFoldDB" id="A0A2G6KIY8"/>
<dbReference type="PANTHER" id="PTHR34698:SF2">
    <property type="entry name" value="5-OXOPROLINASE SUBUNIT B"/>
    <property type="match status" value="1"/>
</dbReference>
<evidence type="ECO:0000313" key="6">
    <source>
        <dbReference type="Proteomes" id="UP000230821"/>
    </source>
</evidence>
<dbReference type="EMBL" id="PDSK01000038">
    <property type="protein sequence ID" value="PIE35615.1"/>
    <property type="molecule type" value="Genomic_DNA"/>
</dbReference>
<dbReference type="InterPro" id="IPR029000">
    <property type="entry name" value="Cyclophilin-like_dom_sf"/>
</dbReference>
<dbReference type="Gene3D" id="3.30.1360.40">
    <property type="match status" value="1"/>
</dbReference>
<keyword evidence="3" id="KW-0067">ATP-binding</keyword>
<dbReference type="PANTHER" id="PTHR34698">
    <property type="entry name" value="5-OXOPROLINASE SUBUNIT B"/>
    <property type="match status" value="1"/>
</dbReference>
<dbReference type="SUPFAM" id="SSF160467">
    <property type="entry name" value="PH0987 N-terminal domain-like"/>
    <property type="match status" value="1"/>
</dbReference>
<reference evidence="5 6" key="1">
    <citation type="submission" date="2017-10" db="EMBL/GenBank/DDBJ databases">
        <title>Novel microbial diversity and functional potential in the marine mammal oral microbiome.</title>
        <authorList>
            <person name="Dudek N.K."/>
            <person name="Sun C.L."/>
            <person name="Burstein D."/>
            <person name="Kantor R.S."/>
            <person name="Aliaga Goltsman D.S."/>
            <person name="Bik E.M."/>
            <person name="Thomas B.C."/>
            <person name="Banfield J.F."/>
            <person name="Relman D.A."/>
        </authorList>
    </citation>
    <scope>NUCLEOTIDE SEQUENCE [LARGE SCALE GENOMIC DNA]</scope>
    <source>
        <strain evidence="5">DOLJORAL78_47_16</strain>
    </source>
</reference>
<evidence type="ECO:0000259" key="4">
    <source>
        <dbReference type="SMART" id="SM00796"/>
    </source>
</evidence>
<evidence type="ECO:0000256" key="2">
    <source>
        <dbReference type="ARBA" id="ARBA00022801"/>
    </source>
</evidence>
<comment type="caution">
    <text evidence="5">The sequence shown here is derived from an EMBL/GenBank/DDBJ whole genome shotgun (WGS) entry which is preliminary data.</text>
</comment>
<evidence type="ECO:0000256" key="1">
    <source>
        <dbReference type="ARBA" id="ARBA00022741"/>
    </source>
</evidence>
<feature type="non-terminal residue" evidence="5">
    <location>
        <position position="159"/>
    </location>
</feature>
<name>A0A2G6KIY8_9BACT</name>
<dbReference type="InterPro" id="IPR010016">
    <property type="entry name" value="PxpB"/>
</dbReference>
<sequence length="159" mass="17932">MTESQQEGRENMPAEDSEFRYFPAGDSALVVEAGNEISPKLNQKIRGLVLALEEYALPGIRELVPTYRSLMILYDPAIILFTELIEHIKHLEVHVQTVELPEPRIVEIPVVYGGDFGQDIDYVADYHDLNTEEVVALHSGRDYLVYMLGFTPGFCYLGG</sequence>
<keyword evidence="2 5" id="KW-0378">Hydrolase</keyword>
<dbReference type="Gene3D" id="2.40.100.10">
    <property type="entry name" value="Cyclophilin-like"/>
    <property type="match status" value="1"/>
</dbReference>
<dbReference type="Proteomes" id="UP000230821">
    <property type="component" value="Unassembled WGS sequence"/>
</dbReference>
<feature type="domain" description="Carboxyltransferase" evidence="4">
    <location>
        <begin position="19"/>
        <end position="159"/>
    </location>
</feature>
<gene>
    <name evidence="5" type="ORF">CSA56_03420</name>
</gene>
<evidence type="ECO:0000313" key="5">
    <source>
        <dbReference type="EMBL" id="PIE35615.1"/>
    </source>
</evidence>
<dbReference type="GO" id="GO:0005524">
    <property type="term" value="F:ATP binding"/>
    <property type="evidence" value="ECO:0007669"/>
    <property type="project" value="UniProtKB-KW"/>
</dbReference>
<proteinExistence type="predicted"/>
<accession>A0A2G6KIY8</accession>
<evidence type="ECO:0000256" key="3">
    <source>
        <dbReference type="ARBA" id="ARBA00022840"/>
    </source>
</evidence>
<dbReference type="SUPFAM" id="SSF50891">
    <property type="entry name" value="Cyclophilin-like"/>
    <property type="match status" value="1"/>
</dbReference>
<protein>
    <submittedName>
        <fullName evidence="5">Allophanate hydrolase</fullName>
    </submittedName>
</protein>
<keyword evidence="1" id="KW-0547">Nucleotide-binding</keyword>
<organism evidence="5 6">
    <name type="scientific">candidate division KSB3 bacterium</name>
    <dbReference type="NCBI Taxonomy" id="2044937"/>
    <lineage>
        <taxon>Bacteria</taxon>
        <taxon>candidate division KSB3</taxon>
    </lineage>
</organism>
<dbReference type="Pfam" id="PF02682">
    <property type="entry name" value="CT_C_D"/>
    <property type="match status" value="1"/>
</dbReference>
<dbReference type="SMART" id="SM00796">
    <property type="entry name" value="AHS1"/>
    <property type="match status" value="1"/>
</dbReference>
<dbReference type="InterPro" id="IPR003833">
    <property type="entry name" value="CT_C_D"/>
</dbReference>
<dbReference type="GO" id="GO:0016787">
    <property type="term" value="F:hydrolase activity"/>
    <property type="evidence" value="ECO:0007669"/>
    <property type="project" value="UniProtKB-KW"/>
</dbReference>